<dbReference type="PANTHER" id="PTHR10638:SF71">
    <property type="entry name" value="AMINE OXIDASE"/>
    <property type="match status" value="1"/>
</dbReference>
<dbReference type="InterPro" id="IPR036460">
    <property type="entry name" value="Cu_amine_oxidase_C_sf"/>
</dbReference>
<dbReference type="PANTHER" id="PTHR10638">
    <property type="entry name" value="COPPER AMINE OXIDASE"/>
    <property type="match status" value="1"/>
</dbReference>
<accession>A0AAW0KF60</accession>
<comment type="caution">
    <text evidence="3">The sequence shown here is derived from an EMBL/GenBank/DDBJ whole genome shotgun (WGS) entry which is preliminary data.</text>
</comment>
<keyword evidence="1" id="KW-0186">Copper</keyword>
<dbReference type="Gene3D" id="2.70.98.20">
    <property type="entry name" value="Copper amine oxidase, catalytic domain"/>
    <property type="match status" value="1"/>
</dbReference>
<evidence type="ECO:0000256" key="1">
    <source>
        <dbReference type="RuleBase" id="RU000672"/>
    </source>
</evidence>
<keyword evidence="1" id="KW-0479">Metal-binding</keyword>
<dbReference type="EMBL" id="PKMF04000325">
    <property type="protein sequence ID" value="KAK7837652.1"/>
    <property type="molecule type" value="Genomic_DNA"/>
</dbReference>
<dbReference type="GO" id="GO:0008131">
    <property type="term" value="F:primary methylamine oxidase activity"/>
    <property type="evidence" value="ECO:0007669"/>
    <property type="project" value="InterPro"/>
</dbReference>
<dbReference type="GO" id="GO:0005507">
    <property type="term" value="F:copper ion binding"/>
    <property type="evidence" value="ECO:0007669"/>
    <property type="project" value="InterPro"/>
</dbReference>
<proteinExistence type="inferred from homology"/>
<dbReference type="GO" id="GO:0048038">
    <property type="term" value="F:quinone binding"/>
    <property type="evidence" value="ECO:0007669"/>
    <property type="project" value="InterPro"/>
</dbReference>
<comment type="similarity">
    <text evidence="1">Belongs to the copper/topaquinone oxidase family.</text>
</comment>
<dbReference type="SUPFAM" id="SSF49998">
    <property type="entry name" value="Amine oxidase catalytic domain"/>
    <property type="match status" value="1"/>
</dbReference>
<dbReference type="EC" id="1.4.3.-" evidence="1"/>
<name>A0AAW0KF60_QUESU</name>
<evidence type="ECO:0000313" key="4">
    <source>
        <dbReference type="Proteomes" id="UP000237347"/>
    </source>
</evidence>
<comment type="PTM">
    <text evidence="1">Topaquinone (TPQ) is generated by copper-dependent autoxidation of a specific tyrosyl residue.</text>
</comment>
<dbReference type="AlphaFoldDB" id="A0AAW0KF60"/>
<comment type="cofactor">
    <cofactor evidence="1">
        <name>Cu cation</name>
        <dbReference type="ChEBI" id="CHEBI:23378"/>
    </cofactor>
    <text evidence="1">Contains 1 topaquinone per subunit.</text>
</comment>
<dbReference type="Proteomes" id="UP000237347">
    <property type="component" value="Unassembled WGS sequence"/>
</dbReference>
<gene>
    <name evidence="3" type="primary">AMO_1</name>
    <name evidence="3" type="ORF">CFP56_021022</name>
</gene>
<protein>
    <recommendedName>
        <fullName evidence="1">Amine oxidase</fullName>
        <ecNumber evidence="1">1.4.3.-</ecNumber>
    </recommendedName>
</protein>
<dbReference type="InterPro" id="IPR015798">
    <property type="entry name" value="Cu_amine_oxidase_C"/>
</dbReference>
<dbReference type="InterPro" id="IPR000269">
    <property type="entry name" value="Cu_amine_oxidase"/>
</dbReference>
<reference evidence="3 4" key="1">
    <citation type="journal article" date="2018" name="Sci. Data">
        <title>The draft genome sequence of cork oak.</title>
        <authorList>
            <person name="Ramos A.M."/>
            <person name="Usie A."/>
            <person name="Barbosa P."/>
            <person name="Barros P.M."/>
            <person name="Capote T."/>
            <person name="Chaves I."/>
            <person name="Simoes F."/>
            <person name="Abreu I."/>
            <person name="Carrasquinho I."/>
            <person name="Faro C."/>
            <person name="Guimaraes J.B."/>
            <person name="Mendonca D."/>
            <person name="Nobrega F."/>
            <person name="Rodrigues L."/>
            <person name="Saibo N.J.M."/>
            <person name="Varela M.C."/>
            <person name="Egas C."/>
            <person name="Matos J."/>
            <person name="Miguel C.M."/>
            <person name="Oliveira M.M."/>
            <person name="Ricardo C.P."/>
            <person name="Goncalves S."/>
        </authorList>
    </citation>
    <scope>NUCLEOTIDE SEQUENCE [LARGE SCALE GENOMIC DNA]</scope>
    <source>
        <strain evidence="4">cv. HL8</strain>
    </source>
</reference>
<evidence type="ECO:0000259" key="2">
    <source>
        <dbReference type="Pfam" id="PF01179"/>
    </source>
</evidence>
<dbReference type="Pfam" id="PF01179">
    <property type="entry name" value="Cu_amine_oxid"/>
    <property type="match status" value="1"/>
</dbReference>
<keyword evidence="4" id="KW-1185">Reference proteome</keyword>
<sequence>MRTDGSTTRKSYWTMIRELVKTELDARIWIDKPIELLIVNPNRFTKIGNQVGYRLVLGSATYYSTSTRMITCKCVAHFRITMSDRWANGLYVDQSHGDDTLFTWTNRNRDIEDRDIVDADFELNGGFELRPSNFFESNPILNTRPLKPVDLPTCNATTP</sequence>
<organism evidence="3 4">
    <name type="scientific">Quercus suber</name>
    <name type="common">Cork oak</name>
    <dbReference type="NCBI Taxonomy" id="58331"/>
    <lineage>
        <taxon>Eukaryota</taxon>
        <taxon>Viridiplantae</taxon>
        <taxon>Streptophyta</taxon>
        <taxon>Embryophyta</taxon>
        <taxon>Tracheophyta</taxon>
        <taxon>Spermatophyta</taxon>
        <taxon>Magnoliopsida</taxon>
        <taxon>eudicotyledons</taxon>
        <taxon>Gunneridae</taxon>
        <taxon>Pentapetalae</taxon>
        <taxon>rosids</taxon>
        <taxon>fabids</taxon>
        <taxon>Fagales</taxon>
        <taxon>Fagaceae</taxon>
        <taxon>Quercus</taxon>
    </lineage>
</organism>
<feature type="domain" description="Copper amine oxidase catalytic" evidence="2">
    <location>
        <begin position="7"/>
        <end position="117"/>
    </location>
</feature>
<dbReference type="GO" id="GO:0009308">
    <property type="term" value="P:amine metabolic process"/>
    <property type="evidence" value="ECO:0007669"/>
    <property type="project" value="UniProtKB-UniRule"/>
</dbReference>
<keyword evidence="1" id="KW-0560">Oxidoreductase</keyword>
<keyword evidence="1" id="KW-0801">TPQ</keyword>
<evidence type="ECO:0000313" key="3">
    <source>
        <dbReference type="EMBL" id="KAK7837652.1"/>
    </source>
</evidence>